<dbReference type="Proteomes" id="UP001626628">
    <property type="component" value="Chromosome"/>
</dbReference>
<dbReference type="RefSeq" id="WP_407287836.1">
    <property type="nucleotide sequence ID" value="NZ_CP147982.1"/>
</dbReference>
<evidence type="ECO:0008006" key="4">
    <source>
        <dbReference type="Google" id="ProtNLM"/>
    </source>
</evidence>
<feature type="transmembrane region" description="Helical" evidence="1">
    <location>
        <begin position="299"/>
        <end position="320"/>
    </location>
</feature>
<keyword evidence="1" id="KW-1133">Transmembrane helix</keyword>
<protein>
    <recommendedName>
        <fullName evidence="4">Integral membrane protein</fullName>
    </recommendedName>
</protein>
<evidence type="ECO:0000256" key="1">
    <source>
        <dbReference type="SAM" id="Phobius"/>
    </source>
</evidence>
<evidence type="ECO:0000313" key="3">
    <source>
        <dbReference type="Proteomes" id="UP001626628"/>
    </source>
</evidence>
<feature type="transmembrane region" description="Helical" evidence="1">
    <location>
        <begin position="326"/>
        <end position="349"/>
    </location>
</feature>
<keyword evidence="3" id="KW-1185">Reference proteome</keyword>
<reference evidence="2 3" key="1">
    <citation type="submission" date="2024-03" db="EMBL/GenBank/DDBJ databases">
        <title>The complete genome of Streptomyces sirii sp.nov.</title>
        <authorList>
            <person name="Zakalyukina Y.V."/>
            <person name="Belik A.R."/>
            <person name="Biryukov M.V."/>
            <person name="Baturina O.A."/>
            <person name="Kabilov M.R."/>
        </authorList>
    </citation>
    <scope>NUCLEOTIDE SEQUENCE [LARGE SCALE GENOMIC DNA]</scope>
    <source>
        <strain evidence="2 3">BP-8</strain>
    </source>
</reference>
<evidence type="ECO:0000313" key="2">
    <source>
        <dbReference type="EMBL" id="WXK79352.1"/>
    </source>
</evidence>
<organism evidence="2 3">
    <name type="scientific">Streptomyces sirii</name>
    <dbReference type="NCBI Taxonomy" id="3127701"/>
    <lineage>
        <taxon>Bacteria</taxon>
        <taxon>Bacillati</taxon>
        <taxon>Actinomycetota</taxon>
        <taxon>Actinomycetes</taxon>
        <taxon>Kitasatosporales</taxon>
        <taxon>Streptomycetaceae</taxon>
        <taxon>Streptomyces</taxon>
    </lineage>
</organism>
<keyword evidence="1" id="KW-0812">Transmembrane</keyword>
<feature type="transmembrane region" description="Helical" evidence="1">
    <location>
        <begin position="268"/>
        <end position="287"/>
    </location>
</feature>
<sequence length="388" mass="41509">MSDRQPPAPRFDSGVSLFRHPVEWWRGRRRRCREMKWEEGSWELREVIRAGINELEALLETKPLQPDKARLADDVRAELDEAREKLSHAQHPGHLVGAHLSVAQIHLDGARDLLLRMIEPEEVTPLLPGLIALVREQLQVKDPRRMKVEDIGKETAKRPPTQADVEAIIDAVNVARLLALRDRLRVGSFVRIVKHVSAALGFLAVLVGVLGFFFPTVVPPCFTPETPAGAGGRGRTFTTVCPVSSSGGLKAAEVPGSIAELPAIEANYLVLEIVGLLAAAIAAASALRRISGTATPYNVPVALAWLKLPTGALTAVLGLLLMRGGFVPGLTALDSSAQIIAWAIVFGYSQQVFTQFVDKQGQALLAGVRGPGAAAPSANPGPAAGPTG</sequence>
<gene>
    <name evidence="2" type="ORF">WAB15_26990</name>
</gene>
<proteinExistence type="predicted"/>
<accession>A0ABZ2R0N1</accession>
<dbReference type="EMBL" id="CP147982">
    <property type="protein sequence ID" value="WXK79352.1"/>
    <property type="molecule type" value="Genomic_DNA"/>
</dbReference>
<name>A0ABZ2R0N1_9ACTN</name>
<keyword evidence="1" id="KW-0472">Membrane</keyword>
<feature type="transmembrane region" description="Helical" evidence="1">
    <location>
        <begin position="192"/>
        <end position="214"/>
    </location>
</feature>